<dbReference type="Pfam" id="PF19516">
    <property type="entry name" value="DUF6049"/>
    <property type="match status" value="1"/>
</dbReference>
<keyword evidence="5" id="KW-1185">Reference proteome</keyword>
<evidence type="ECO:0000256" key="1">
    <source>
        <dbReference type="SAM" id="MobiDB-lite"/>
    </source>
</evidence>
<feature type="compositionally biased region" description="Low complexity" evidence="1">
    <location>
        <begin position="45"/>
        <end position="54"/>
    </location>
</feature>
<comment type="caution">
    <text evidence="4">The sequence shown here is derived from an EMBL/GenBank/DDBJ whole genome shotgun (WGS) entry which is preliminary data.</text>
</comment>
<dbReference type="InterPro" id="IPR046112">
    <property type="entry name" value="DUF6049"/>
</dbReference>
<feature type="compositionally biased region" description="Low complexity" evidence="1">
    <location>
        <begin position="831"/>
        <end position="845"/>
    </location>
</feature>
<feature type="compositionally biased region" description="Basic and acidic residues" evidence="1">
    <location>
        <begin position="863"/>
        <end position="876"/>
    </location>
</feature>
<accession>A0ABP6ZJS2</accession>
<dbReference type="Proteomes" id="UP001501074">
    <property type="component" value="Unassembled WGS sequence"/>
</dbReference>
<evidence type="ECO:0000256" key="3">
    <source>
        <dbReference type="SAM" id="SignalP"/>
    </source>
</evidence>
<keyword evidence="2" id="KW-0812">Transmembrane</keyword>
<name>A0ABP6ZJS2_9ACTN</name>
<feature type="chain" id="PRO_5046965196" description="Glycoprotein" evidence="3">
    <location>
        <begin position="35"/>
        <end position="876"/>
    </location>
</feature>
<dbReference type="EMBL" id="BAAAZO010000003">
    <property type="protein sequence ID" value="GAA3608462.1"/>
    <property type="molecule type" value="Genomic_DNA"/>
</dbReference>
<dbReference type="RefSeq" id="WP_231483673.1">
    <property type="nucleotide sequence ID" value="NZ_BAAAZO010000003.1"/>
</dbReference>
<feature type="region of interest" description="Disordered" evidence="1">
    <location>
        <begin position="33"/>
        <end position="65"/>
    </location>
</feature>
<feature type="signal peptide" evidence="3">
    <location>
        <begin position="1"/>
        <end position="34"/>
    </location>
</feature>
<feature type="region of interest" description="Disordered" evidence="1">
    <location>
        <begin position="280"/>
        <end position="316"/>
    </location>
</feature>
<feature type="compositionally biased region" description="Polar residues" evidence="1">
    <location>
        <begin position="55"/>
        <end position="65"/>
    </location>
</feature>
<keyword evidence="2" id="KW-0472">Membrane</keyword>
<evidence type="ECO:0000313" key="5">
    <source>
        <dbReference type="Proteomes" id="UP001501074"/>
    </source>
</evidence>
<evidence type="ECO:0008006" key="6">
    <source>
        <dbReference type="Google" id="ProtNLM"/>
    </source>
</evidence>
<evidence type="ECO:0000313" key="4">
    <source>
        <dbReference type="EMBL" id="GAA3608462.1"/>
    </source>
</evidence>
<keyword evidence="3" id="KW-0732">Signal</keyword>
<keyword evidence="2" id="KW-1133">Transmembrane helix</keyword>
<proteinExistence type="predicted"/>
<feature type="compositionally biased region" description="Basic and acidic residues" evidence="1">
    <location>
        <begin position="768"/>
        <end position="779"/>
    </location>
</feature>
<protein>
    <recommendedName>
        <fullName evidence="6">Glycoprotein</fullName>
    </recommendedName>
</protein>
<organism evidence="4 5">
    <name type="scientific">Kineosporia mesophila</name>
    <dbReference type="NCBI Taxonomy" id="566012"/>
    <lineage>
        <taxon>Bacteria</taxon>
        <taxon>Bacillati</taxon>
        <taxon>Actinomycetota</taxon>
        <taxon>Actinomycetes</taxon>
        <taxon>Kineosporiales</taxon>
        <taxon>Kineosporiaceae</taxon>
        <taxon>Kineosporia</taxon>
    </lineage>
</organism>
<reference evidence="5" key="1">
    <citation type="journal article" date="2019" name="Int. J. Syst. Evol. Microbiol.">
        <title>The Global Catalogue of Microorganisms (GCM) 10K type strain sequencing project: providing services to taxonomists for standard genome sequencing and annotation.</title>
        <authorList>
            <consortium name="The Broad Institute Genomics Platform"/>
            <consortium name="The Broad Institute Genome Sequencing Center for Infectious Disease"/>
            <person name="Wu L."/>
            <person name="Ma J."/>
        </authorList>
    </citation>
    <scope>NUCLEOTIDE SEQUENCE [LARGE SCALE GENOMIC DNA]</scope>
    <source>
        <strain evidence="5">JCM 16902</strain>
    </source>
</reference>
<gene>
    <name evidence="4" type="ORF">GCM10022223_25590</name>
</gene>
<feature type="transmembrane region" description="Helical" evidence="2">
    <location>
        <begin position="725"/>
        <end position="743"/>
    </location>
</feature>
<sequence length="876" mass="92075">MRYLANVRRGLTTGMLTMAITLGVLGPSTAPALAASSRQAQPSNTTPEQVTTTTGGPSASSKTLGTAAASRNLQLTLSRVSPTSVTAQDDLVVTGVARNFSARALKNVTVSLRFSYTALDGRDAVVDWVEKGDVATTGTLLKSQDLGSIRAKQSVPFTLTVPAGGLGLSSWSSSFGPRPFSLVASSAAGRQLDAIRSTLVWAPQGSDSKLGLTLLAPLTSVVPSTTAGLATEEAAAELLPDSRLSRILTATDDPAIGWAVDPALLAAAQSLKEGGISDAATKDDEEADGDEPTSSSSASPSQPPDNEAATELGISNETAKTAGTAWLSRITSGRKKRTVLGLPYADTDLNSLLKGGKSSGLLRQSDKLGESIEKEALGSSLYSRIAWPADGQISRQAIDGLVDTGHQSVILSEGQQPADPEISYTPNGKSTVRSKDNTLTGLLYDDELSGLFTDSGRDPGAETTQTMLAVLAAISTESAVTTSDSQSRQVLAVAPRNWDPRPGDVQRLTSALREASWVSLSSLKKLGQSSAVDRESHRYGRKALRSELPKGNLSNALAMDRELGNIAPALINNQDVVQRLEQRITSLLSYAWRSDLDGQAQARRAVMDDVGDLTGKVQLLIGTESKVFTARSALIPVTVDNKTDFDLRVSVSFSAGSGQLKIDRQPDPVTILAGHRQSFRVEATAIATGNVLVQTKLLTGEGTKQRVLGSPQTFEVKVRPKWESWGMIGMAVLLGLLLLVGLLRSFRRNKTRPKVPLSTIPDIDDEATRAARKATKEAAPRVATDEFPAANAPDTPSAPADVTDSAPIQRSAGATERSPQGSGTGEDKLRASGTGSASGTPGTPRGMHEQKSSSVPTMAATKGAERRSPTMPKENR</sequence>
<evidence type="ECO:0000256" key="2">
    <source>
        <dbReference type="SAM" id="Phobius"/>
    </source>
</evidence>
<feature type="region of interest" description="Disordered" evidence="1">
    <location>
        <begin position="768"/>
        <end position="876"/>
    </location>
</feature>